<accession>A0A0P0N1N3</accession>
<dbReference type="Gene3D" id="3.30.420.40">
    <property type="match status" value="2"/>
</dbReference>
<keyword evidence="10" id="KW-0255">Endonuclease</keyword>
<dbReference type="InterPro" id="IPR000905">
    <property type="entry name" value="Gcp-like_dom"/>
</dbReference>
<dbReference type="PANTHER" id="PTHR11735:SF14">
    <property type="entry name" value="TRNA N6-ADENOSINE THREONYLCARBAMOYLTRANSFERASE"/>
    <property type="match status" value="1"/>
</dbReference>
<keyword evidence="2 8" id="KW-0808">Transferase</keyword>
<evidence type="ECO:0000256" key="3">
    <source>
        <dbReference type="ARBA" id="ARBA00022694"/>
    </source>
</evidence>
<dbReference type="FunFam" id="3.30.420.40:FF:000037">
    <property type="entry name" value="Probable tRNA N6-adenosine threonylcarbamoyltransferase"/>
    <property type="match status" value="1"/>
</dbReference>
<protein>
    <recommendedName>
        <fullName evidence="8">tRNA N6-adenosine threonylcarbamoyltransferase</fullName>
        <ecNumber evidence="8">2.3.1.234</ecNumber>
    </recommendedName>
    <alternativeName>
        <fullName evidence="8">N6-L-threonylcarbamoyladenine synthase</fullName>
        <shortName evidence="8">t(6)A synthase</shortName>
    </alternativeName>
    <alternativeName>
        <fullName evidence="8">t(6)A37 threonylcarbamoyladenosine biosynthesis protein Kae1</fullName>
    </alternativeName>
    <alternativeName>
        <fullName evidence="8">tRNA threonylcarbamoyladenosine biosynthesis protein Kae1</fullName>
    </alternativeName>
</protein>
<keyword evidence="10" id="KW-0238">DNA-binding</keyword>
<dbReference type="GO" id="GO:0002949">
    <property type="term" value="P:tRNA threonylcarbamoyladenosine modification"/>
    <property type="evidence" value="ECO:0007669"/>
    <property type="project" value="UniProtKB-UniRule"/>
</dbReference>
<evidence type="ECO:0000256" key="2">
    <source>
        <dbReference type="ARBA" id="ARBA00022679"/>
    </source>
</evidence>
<dbReference type="EC" id="2.3.1.234" evidence="8"/>
<evidence type="ECO:0000256" key="6">
    <source>
        <dbReference type="ARBA" id="ARBA00023315"/>
    </source>
</evidence>
<evidence type="ECO:0000256" key="1">
    <source>
        <dbReference type="ARBA" id="ARBA00022490"/>
    </source>
</evidence>
<feature type="binding site" evidence="8">
    <location>
        <position position="321"/>
    </location>
    <ligand>
        <name>Fe cation</name>
        <dbReference type="ChEBI" id="CHEBI:24875"/>
    </ligand>
</feature>
<comment type="caution">
    <text evidence="8">Lacks conserved residue(s) required for the propagation of feature annotation.</text>
</comment>
<feature type="binding site" evidence="8">
    <location>
        <position position="138"/>
    </location>
    <ligand>
        <name>Fe cation</name>
        <dbReference type="ChEBI" id="CHEBI:24875"/>
    </ligand>
</feature>
<comment type="subcellular location">
    <subcellularLocation>
        <location evidence="8">Cytoplasm</location>
    </subcellularLocation>
</comment>
<dbReference type="PRINTS" id="PR00789">
    <property type="entry name" value="OSIALOPTASE"/>
</dbReference>
<dbReference type="OrthoDB" id="6818at2157"/>
<evidence type="ECO:0000259" key="9">
    <source>
        <dbReference type="Pfam" id="PF00814"/>
    </source>
</evidence>
<comment type="catalytic activity">
    <reaction evidence="7 8">
        <text>L-threonylcarbamoyladenylate + adenosine(37) in tRNA = N(6)-L-threonylcarbamoyladenosine(37) in tRNA + AMP + H(+)</text>
        <dbReference type="Rhea" id="RHEA:37059"/>
        <dbReference type="Rhea" id="RHEA-COMP:10162"/>
        <dbReference type="Rhea" id="RHEA-COMP:10163"/>
        <dbReference type="ChEBI" id="CHEBI:15378"/>
        <dbReference type="ChEBI" id="CHEBI:73682"/>
        <dbReference type="ChEBI" id="CHEBI:74411"/>
        <dbReference type="ChEBI" id="CHEBI:74418"/>
        <dbReference type="ChEBI" id="CHEBI:456215"/>
        <dbReference type="EC" id="2.3.1.234"/>
    </reaction>
</comment>
<dbReference type="Pfam" id="PF00814">
    <property type="entry name" value="TsaD"/>
    <property type="match status" value="1"/>
</dbReference>
<dbReference type="STRING" id="1273541.Pyrde_0124"/>
<feature type="binding site" evidence="8">
    <location>
        <position position="293"/>
    </location>
    <ligand>
        <name>substrate</name>
    </ligand>
</feature>
<keyword evidence="1 8" id="KW-0963">Cytoplasm</keyword>
<comment type="function">
    <text evidence="8">Required for the formation of a threonylcarbamoyl group on adenosine at position 37 (t(6)A37) in tRNAs that read codons beginning with adenine. Is probably involved in the transfer of the threonylcarbamoyl moiety of threonylcarbamoyl-AMP (TC-AMP) to the N6 group of A37.</text>
</comment>
<evidence type="ECO:0000256" key="7">
    <source>
        <dbReference type="ARBA" id="ARBA00048117"/>
    </source>
</evidence>
<keyword evidence="10" id="KW-0540">Nuclease</keyword>
<dbReference type="NCBIfam" id="TIGR03722">
    <property type="entry name" value="arch_KAE1"/>
    <property type="match status" value="1"/>
</dbReference>
<evidence type="ECO:0000256" key="4">
    <source>
        <dbReference type="ARBA" id="ARBA00022723"/>
    </source>
</evidence>
<keyword evidence="6 8" id="KW-0012">Acyltransferase</keyword>
<dbReference type="GO" id="GO:0003677">
    <property type="term" value="F:DNA binding"/>
    <property type="evidence" value="ECO:0007669"/>
    <property type="project" value="UniProtKB-KW"/>
</dbReference>
<organism evidence="10 11">
    <name type="scientific">Pyrodictium delaneyi</name>
    <dbReference type="NCBI Taxonomy" id="1273541"/>
    <lineage>
        <taxon>Archaea</taxon>
        <taxon>Thermoproteota</taxon>
        <taxon>Thermoprotei</taxon>
        <taxon>Desulfurococcales</taxon>
        <taxon>Pyrodictiaceae</taxon>
        <taxon>Pyrodictium</taxon>
    </lineage>
</organism>
<feature type="binding site" evidence="8">
    <location>
        <position position="191"/>
    </location>
    <ligand>
        <name>substrate</name>
    </ligand>
</feature>
<feature type="binding site" evidence="8">
    <location>
        <begin position="159"/>
        <end position="163"/>
    </location>
    <ligand>
        <name>substrate</name>
    </ligand>
</feature>
<evidence type="ECO:0000313" key="10">
    <source>
        <dbReference type="EMBL" id="ALL00174.1"/>
    </source>
</evidence>
<dbReference type="PANTHER" id="PTHR11735">
    <property type="entry name" value="TRNA N6-ADENOSINE THREONYLCARBAMOYLTRANSFERASE"/>
    <property type="match status" value="1"/>
</dbReference>
<keyword evidence="4 8" id="KW-0479">Metal-binding</keyword>
<dbReference type="KEGG" id="pdl:Pyrde_0124"/>
<dbReference type="InterPro" id="IPR043129">
    <property type="entry name" value="ATPase_NBD"/>
</dbReference>
<dbReference type="InterPro" id="IPR034680">
    <property type="entry name" value="Kae1_archaea_euk"/>
</dbReference>
<feature type="binding site" evidence="8">
    <location>
        <position position="212"/>
    </location>
    <ligand>
        <name>substrate</name>
    </ligand>
</feature>
<dbReference type="EMBL" id="CP013011">
    <property type="protein sequence ID" value="ALL00174.1"/>
    <property type="molecule type" value="Genomic_DNA"/>
</dbReference>
<gene>
    <name evidence="8" type="primary">kae1</name>
    <name evidence="10" type="ORF">Pyrde_0124</name>
</gene>
<feature type="domain" description="Gcp-like" evidence="9">
    <location>
        <begin position="55"/>
        <end position="328"/>
    </location>
</feature>
<feature type="binding site" evidence="8">
    <location>
        <position position="142"/>
    </location>
    <ligand>
        <name>Fe cation</name>
        <dbReference type="ChEBI" id="CHEBI:24875"/>
    </ligand>
</feature>
<keyword evidence="3 8" id="KW-0819">tRNA processing</keyword>
<dbReference type="GO" id="GO:0004519">
    <property type="term" value="F:endonuclease activity"/>
    <property type="evidence" value="ECO:0007669"/>
    <property type="project" value="UniProtKB-KW"/>
</dbReference>
<keyword evidence="10" id="KW-0378">Hydrolase</keyword>
<dbReference type="GO" id="GO:0061711">
    <property type="term" value="F:tRNA N(6)-L-threonylcarbamoyladenine synthase activity"/>
    <property type="evidence" value="ECO:0007669"/>
    <property type="project" value="UniProtKB-EC"/>
</dbReference>
<dbReference type="GO" id="GO:0005737">
    <property type="term" value="C:cytoplasm"/>
    <property type="evidence" value="ECO:0007669"/>
    <property type="project" value="UniProtKB-SubCell"/>
</dbReference>
<sequence length="361" mass="38656">MVNVATQSSSEKLRGDPSKLYHGLDWSRETYVLGIESTAHTFGVGIASTRPPYILANVRDVYRPEKGGIHPREAASHHARVAPRVLSEALRQAGLSIGDIDAIAVALGPGLGPALRVGATIARGLAAYYSKPLVPVNHALAHIEIGRLATGLKDPLVLYVSGGNTMVAAFAKKRYRVFGETLDIALGNLLDTFARDAGLAPPYIVEGLHVVDRCAQEAEKPADLPYVVKGMDVSFSGLLTAALRMWKSRAAERPSICLGLREVAYGAAVEVAERGLAHTRKKSILVTGGVAASPVLRSKIEDMARYHGALAGYPPLPLAGDNGAMIAWVGLLNFLAGITIRPEEAVVKQRWRLDSVEVPWR</sequence>
<dbReference type="NCBIfam" id="TIGR00329">
    <property type="entry name" value="gcp_kae1"/>
    <property type="match status" value="1"/>
</dbReference>
<proteinExistence type="inferred from homology"/>
<evidence type="ECO:0000256" key="8">
    <source>
        <dbReference type="HAMAP-Rule" id="MF_01446"/>
    </source>
</evidence>
<feature type="binding site" evidence="8">
    <location>
        <position position="159"/>
    </location>
    <ligand>
        <name>Fe cation</name>
        <dbReference type="ChEBI" id="CHEBI:24875"/>
    </ligand>
</feature>
<evidence type="ECO:0000256" key="5">
    <source>
        <dbReference type="ARBA" id="ARBA00023004"/>
    </source>
</evidence>
<dbReference type="SUPFAM" id="SSF53067">
    <property type="entry name" value="Actin-like ATPase domain"/>
    <property type="match status" value="2"/>
</dbReference>
<dbReference type="HAMAP" id="MF_01446">
    <property type="entry name" value="Kae1"/>
    <property type="match status" value="1"/>
</dbReference>
<name>A0A0P0N1N3_9CREN</name>
<dbReference type="GO" id="GO:0000408">
    <property type="term" value="C:EKC/KEOPS complex"/>
    <property type="evidence" value="ECO:0007669"/>
    <property type="project" value="InterPro"/>
</dbReference>
<dbReference type="GeneID" id="26098450"/>
<keyword evidence="5 8" id="KW-0408">Iron</keyword>
<dbReference type="AlphaFoldDB" id="A0A0P0N1N3"/>
<dbReference type="Proteomes" id="UP000058613">
    <property type="component" value="Chromosome"/>
</dbReference>
<comment type="similarity">
    <text evidence="8">Belongs to the KAE1 / TsaD family.</text>
</comment>
<comment type="cofactor">
    <cofactor evidence="8">
        <name>Fe(2+)</name>
        <dbReference type="ChEBI" id="CHEBI:29033"/>
    </cofactor>
    <text evidence="8">Binds 1 Fe(2+) ion per subunit.</text>
</comment>
<dbReference type="GO" id="GO:0005506">
    <property type="term" value="F:iron ion binding"/>
    <property type="evidence" value="ECO:0007669"/>
    <property type="project" value="UniProtKB-UniRule"/>
</dbReference>
<evidence type="ECO:0000313" key="11">
    <source>
        <dbReference type="Proteomes" id="UP000058613"/>
    </source>
</evidence>
<dbReference type="PATRIC" id="fig|1273541.4.peg.131"/>
<reference evidence="10 11" key="1">
    <citation type="submission" date="2015-10" db="EMBL/GenBank/DDBJ databases">
        <title>Complete genome sequence of hyperthermophilic archaeon Pyrodictium delaneyi Su06.</title>
        <authorList>
            <person name="Jung J.-H."/>
            <person name="Lin J."/>
            <person name="Holden J.F."/>
            <person name="Park C.-S."/>
        </authorList>
    </citation>
    <scope>NUCLEOTIDE SEQUENCE [LARGE SCALE GENOMIC DNA]</scope>
    <source>
        <strain evidence="10 11">Su06</strain>
    </source>
</reference>
<dbReference type="RefSeq" id="WP_082419366.1">
    <property type="nucleotide sequence ID" value="NZ_CP013011.1"/>
</dbReference>
<dbReference type="InterPro" id="IPR017861">
    <property type="entry name" value="KAE1/TsaD"/>
</dbReference>